<geneLocation type="plastid" evidence="1"/>
<keyword evidence="1" id="KW-0934">Plastid</keyword>
<dbReference type="AlphaFoldDB" id="A0A4D6WV13"/>
<proteinExistence type="predicted"/>
<name>A0A4D6WV13_9FLOR</name>
<sequence length="152" mass="18566">MNHKSGYQEILNLVFISLKALDIYSIKNNNKYSLSIKERIKNFHYSQKNNIKLIHWINFIYLLMQINDTQNSTSKILSDYCYNIDSQKMEQYLIRFQYIYRQKLSQYKLHIYNIKIKEIAIKNLYIIGCMQRRGNIYNFFKYISIIQKDIDY</sequence>
<gene>
    <name evidence="1" type="primary">orf152</name>
</gene>
<evidence type="ECO:0000313" key="1">
    <source>
        <dbReference type="EMBL" id="QCI06210.1"/>
    </source>
</evidence>
<organism evidence="1">
    <name type="scientific">Dicranema revolutum</name>
    <dbReference type="NCBI Taxonomy" id="239144"/>
    <lineage>
        <taxon>Eukaryota</taxon>
        <taxon>Rhodophyta</taxon>
        <taxon>Florideophyceae</taxon>
        <taxon>Rhodymeniophycidae</taxon>
        <taxon>Gigartinales</taxon>
        <taxon>Dicranemataceae</taxon>
        <taxon>Dicranema</taxon>
    </lineage>
</organism>
<accession>A0A4D6WV13</accession>
<reference evidence="1" key="1">
    <citation type="journal article" date="2019" name="Mol. Phylogenet. Evol.">
        <title>Morphological evolution and classification of the red algal order Ceramiales inferred using plastid phylogenomics.</title>
        <authorList>
            <person name="Diaz-Tapia P."/>
            <person name="Pasella M.M."/>
            <person name="Verbruggen H."/>
            <person name="Maggs C.A."/>
        </authorList>
    </citation>
    <scope>NUCLEOTIDE SEQUENCE</scope>
    <source>
        <strain evidence="1">VRM320</strain>
    </source>
</reference>
<dbReference type="EMBL" id="MK814651">
    <property type="protein sequence ID" value="QCI06210.1"/>
    <property type="molecule type" value="Genomic_DNA"/>
</dbReference>
<protein>
    <submittedName>
        <fullName evidence="1">Uncharacterized protein</fullName>
    </submittedName>
</protein>
<reference evidence="1" key="2">
    <citation type="submission" date="2019-04" db="EMBL/GenBank/DDBJ databases">
        <authorList>
            <person name="Pasella M."/>
        </authorList>
    </citation>
    <scope>NUCLEOTIDE SEQUENCE</scope>
    <source>
        <strain evidence="1">VRM320</strain>
    </source>
</reference>